<dbReference type="Pfam" id="PF07228">
    <property type="entry name" value="SpoIIE"/>
    <property type="match status" value="1"/>
</dbReference>
<evidence type="ECO:0000259" key="1">
    <source>
        <dbReference type="PROSITE" id="PS51746"/>
    </source>
</evidence>
<dbReference type="SUPFAM" id="SSF81606">
    <property type="entry name" value="PP2C-like"/>
    <property type="match status" value="1"/>
</dbReference>
<dbReference type="EMBL" id="JAURUR010000009">
    <property type="protein sequence ID" value="MDP9765106.1"/>
    <property type="molecule type" value="Genomic_DNA"/>
</dbReference>
<dbReference type="PROSITE" id="PS51746">
    <property type="entry name" value="PPM_2"/>
    <property type="match status" value="1"/>
</dbReference>
<dbReference type="Proteomes" id="UP001232163">
    <property type="component" value="Unassembled WGS sequence"/>
</dbReference>
<name>A0ABT9MER9_9DEIO</name>
<dbReference type="Gene3D" id="3.60.40.10">
    <property type="entry name" value="PPM-type phosphatase domain"/>
    <property type="match status" value="1"/>
</dbReference>
<accession>A0ABT9MER9</accession>
<gene>
    <name evidence="2" type="ORF">QO006_002554</name>
</gene>
<feature type="domain" description="PPM-type phosphatase" evidence="1">
    <location>
        <begin position="29"/>
        <end position="257"/>
    </location>
</feature>
<evidence type="ECO:0000313" key="3">
    <source>
        <dbReference type="Proteomes" id="UP001232163"/>
    </source>
</evidence>
<sequence>MAPSLELIWEGQHQPSLDEVTTAQIGRVTLGVYGGHRGAGAHKNEDAAVIWDDPDGAWTFAAVLDAHGTSDSAQLVVQLLIDGQRQLTDALNLPVGEAFSRLERALVGLLHSEDFRTACRALQGETALLCCATKGPYLWWFSVGDCVAYLLHPELVSLGQFALNQRQFFEWVGRVNGFEGENATYTRGVRALRTGRHHVLLVTDGLLEFGDRPFESPGRLAAVVTKARGPREAVEHLLREVHAGEGRDSATVIAWSLDNAQASPLPSS</sequence>
<organism evidence="2 3">
    <name type="scientific">Deinococcus enclensis</name>
    <dbReference type="NCBI Taxonomy" id="1049582"/>
    <lineage>
        <taxon>Bacteria</taxon>
        <taxon>Thermotogati</taxon>
        <taxon>Deinococcota</taxon>
        <taxon>Deinococci</taxon>
        <taxon>Deinococcales</taxon>
        <taxon>Deinococcaceae</taxon>
        <taxon>Deinococcus</taxon>
    </lineage>
</organism>
<protein>
    <submittedName>
        <fullName evidence="2">Serine/threonine protein phosphatase PrpC</fullName>
    </submittedName>
</protein>
<dbReference type="InterPro" id="IPR001932">
    <property type="entry name" value="PPM-type_phosphatase-like_dom"/>
</dbReference>
<evidence type="ECO:0000313" key="2">
    <source>
        <dbReference type="EMBL" id="MDP9765106.1"/>
    </source>
</evidence>
<comment type="caution">
    <text evidence="2">The sequence shown here is derived from an EMBL/GenBank/DDBJ whole genome shotgun (WGS) entry which is preliminary data.</text>
</comment>
<dbReference type="RefSeq" id="WP_307466645.1">
    <property type="nucleotide sequence ID" value="NZ_JAURUR010000009.1"/>
</dbReference>
<reference evidence="2 3" key="1">
    <citation type="submission" date="2023-07" db="EMBL/GenBank/DDBJ databases">
        <title>Genomic Encyclopedia of Type Strains, Phase IV (KMG-IV): sequencing the most valuable type-strain genomes for metagenomic binning, comparative biology and taxonomic classification.</title>
        <authorList>
            <person name="Goeker M."/>
        </authorList>
    </citation>
    <scope>NUCLEOTIDE SEQUENCE [LARGE SCALE GENOMIC DNA]</scope>
    <source>
        <strain evidence="2 3">NIO-1023</strain>
    </source>
</reference>
<keyword evidence="3" id="KW-1185">Reference proteome</keyword>
<proteinExistence type="predicted"/>
<dbReference type="InterPro" id="IPR036457">
    <property type="entry name" value="PPM-type-like_dom_sf"/>
</dbReference>